<comment type="catalytic activity">
    <reaction evidence="19">
        <text>resolvin D2 + NAD(+) = 16-oxoresolvin D2 + NADH + H(+)</text>
        <dbReference type="Rhea" id="RHEA:53588"/>
        <dbReference type="ChEBI" id="CHEBI:15378"/>
        <dbReference type="ChEBI" id="CHEBI:57540"/>
        <dbReference type="ChEBI" id="CHEBI:57945"/>
        <dbReference type="ChEBI" id="CHEBI:133367"/>
        <dbReference type="ChEBI" id="CHEBI:137498"/>
    </reaction>
    <physiologicalReaction direction="left-to-right" evidence="19">
        <dbReference type="Rhea" id="RHEA:53589"/>
    </physiologicalReaction>
</comment>
<comment type="catalytic activity">
    <reaction evidence="9">
        <text>prostaglandin E1 + NAD(+) = 15-oxoprostaglandin E1 + NADH + H(+)</text>
        <dbReference type="Rhea" id="RHEA:16477"/>
        <dbReference type="ChEBI" id="CHEBI:15378"/>
        <dbReference type="ChEBI" id="CHEBI:57397"/>
        <dbReference type="ChEBI" id="CHEBI:57401"/>
        <dbReference type="ChEBI" id="CHEBI:57540"/>
        <dbReference type="ChEBI" id="CHEBI:57945"/>
    </reaction>
    <physiologicalReaction direction="left-to-right" evidence="9">
        <dbReference type="Rhea" id="RHEA:16478"/>
    </physiologicalReaction>
</comment>
<evidence type="ECO:0000256" key="23">
    <source>
        <dbReference type="SAM" id="Phobius"/>
    </source>
</evidence>
<evidence type="ECO:0000256" key="4">
    <source>
        <dbReference type="ARBA" id="ARBA00039060"/>
    </source>
</evidence>
<dbReference type="SUPFAM" id="SSF51735">
    <property type="entry name" value="NAD(P)-binding Rossmann-fold domains"/>
    <property type="match status" value="1"/>
</dbReference>
<dbReference type="Proteomes" id="UP000838878">
    <property type="component" value="Chromosome 2"/>
</dbReference>
<comment type="catalytic activity">
    <reaction evidence="11">
        <text>14-hydroxy-(4Z,7Z,10Z,12E,16Z,19Z)-docosahexaenoate + NAD(+) = 14-oxo-(4Z,7Z,10Z,12E,16Z,19Z)-docosahexaenoate + NADH + H(+)</text>
        <dbReference type="Rhea" id="RHEA:48952"/>
        <dbReference type="ChEBI" id="CHEBI:15378"/>
        <dbReference type="ChEBI" id="CHEBI:57540"/>
        <dbReference type="ChEBI" id="CHEBI:57945"/>
        <dbReference type="ChEBI" id="CHEBI:90866"/>
        <dbReference type="ChEBI" id="CHEBI:90867"/>
    </reaction>
    <physiologicalReaction direction="left-to-right" evidence="11">
        <dbReference type="Rhea" id="RHEA:48953"/>
    </physiologicalReaction>
</comment>
<dbReference type="GO" id="GO:0047034">
    <property type="term" value="F:15-hydroxyicosatetraenoate dehydrogenase activity"/>
    <property type="evidence" value="ECO:0007669"/>
    <property type="project" value="UniProtKB-EC"/>
</dbReference>
<evidence type="ECO:0000256" key="5">
    <source>
        <dbReference type="ARBA" id="ARBA00040276"/>
    </source>
</evidence>
<dbReference type="OrthoDB" id="417891at2759"/>
<evidence type="ECO:0000256" key="9">
    <source>
        <dbReference type="ARBA" id="ARBA00047325"/>
    </source>
</evidence>
<dbReference type="PRINTS" id="PR00081">
    <property type="entry name" value="GDHRDH"/>
</dbReference>
<evidence type="ECO:0000313" key="25">
    <source>
        <dbReference type="Proteomes" id="UP000838878"/>
    </source>
</evidence>
<dbReference type="PANTHER" id="PTHR44229:SF4">
    <property type="entry name" value="15-HYDROXYPROSTAGLANDIN DEHYDROGENASE [NAD(+)]"/>
    <property type="match status" value="1"/>
</dbReference>
<keyword evidence="23" id="KW-0472">Membrane</keyword>
<dbReference type="GO" id="GO:0016404">
    <property type="term" value="F:15-hydroxyprostaglandin dehydrogenase (NAD+) activity"/>
    <property type="evidence" value="ECO:0007669"/>
    <property type="project" value="UniProtKB-EC"/>
</dbReference>
<accession>A0A8J9YBS3</accession>
<comment type="catalytic activity">
    <reaction evidence="13">
        <text>(11R)-hydroxy-(5Z,8Z,12E,14Z)-eicosatetraenoate + NAD(+) = 11-oxo-(5Z,8Z,12E,14Z)-eicosatetraenoate + NADH + H(+)</text>
        <dbReference type="Rhea" id="RHEA:48640"/>
        <dbReference type="ChEBI" id="CHEBI:15378"/>
        <dbReference type="ChEBI" id="CHEBI:57540"/>
        <dbReference type="ChEBI" id="CHEBI:57945"/>
        <dbReference type="ChEBI" id="CHEBI:78836"/>
        <dbReference type="ChEBI" id="CHEBI:90697"/>
    </reaction>
    <physiologicalReaction direction="left-to-right" evidence="13">
        <dbReference type="Rhea" id="RHEA:48641"/>
    </physiologicalReaction>
</comment>
<dbReference type="EC" id="1.1.1.232" evidence="4"/>
<comment type="catalytic activity">
    <reaction evidence="16">
        <text>lipoxin A4 + NAD(+) = 15-oxo-(5S,6R)-dihydroxy-(7E,9E,11Z,13E)-eicosatetraenoate + NADH + H(+)</text>
        <dbReference type="Rhea" id="RHEA:41572"/>
        <dbReference type="ChEBI" id="CHEBI:15378"/>
        <dbReference type="ChEBI" id="CHEBI:57540"/>
        <dbReference type="ChEBI" id="CHEBI:57945"/>
        <dbReference type="ChEBI" id="CHEBI:67026"/>
        <dbReference type="ChEBI" id="CHEBI:78311"/>
    </reaction>
    <physiologicalReaction direction="left-to-right" evidence="16">
        <dbReference type="Rhea" id="RHEA:41573"/>
    </physiologicalReaction>
</comment>
<dbReference type="Gene3D" id="3.40.50.720">
    <property type="entry name" value="NAD(P)-binding Rossmann-like Domain"/>
    <property type="match status" value="1"/>
</dbReference>
<protein>
    <recommendedName>
        <fullName evidence="5">15-hydroxyprostaglandin dehydrogenase [NAD(+)]</fullName>
        <ecNumber evidence="3">1.1.1.141</ecNumber>
        <ecNumber evidence="4">1.1.1.232</ecNumber>
    </recommendedName>
    <alternativeName>
        <fullName evidence="7">Eicosanoid/docosanoid dehydrogenase [NAD(+)]</fullName>
    </alternativeName>
    <alternativeName>
        <fullName evidence="6">Prostaglandin dehydrogenase 1</fullName>
    </alternativeName>
</protein>
<evidence type="ECO:0000256" key="22">
    <source>
        <dbReference type="RuleBase" id="RU000363"/>
    </source>
</evidence>
<evidence type="ECO:0000256" key="6">
    <source>
        <dbReference type="ARBA" id="ARBA00041812"/>
    </source>
</evidence>
<keyword evidence="23" id="KW-0812">Transmembrane</keyword>
<evidence type="ECO:0000256" key="8">
    <source>
        <dbReference type="ARBA" id="ARBA00045705"/>
    </source>
</evidence>
<evidence type="ECO:0000256" key="20">
    <source>
        <dbReference type="ARBA" id="ARBA00049151"/>
    </source>
</evidence>
<keyword evidence="25" id="KW-1185">Reference proteome</keyword>
<comment type="catalytic activity">
    <reaction evidence="10">
        <text>resolvin D1 + NAD(+) = 8-oxoresolvin D1 + NADH + H(+)</text>
        <dbReference type="Rhea" id="RHEA:50124"/>
        <dbReference type="ChEBI" id="CHEBI:15378"/>
        <dbReference type="ChEBI" id="CHEBI:57540"/>
        <dbReference type="ChEBI" id="CHEBI:57945"/>
        <dbReference type="ChEBI" id="CHEBI:132079"/>
        <dbReference type="ChEBI" id="CHEBI:132080"/>
    </reaction>
    <physiologicalReaction direction="left-to-right" evidence="10">
        <dbReference type="Rhea" id="RHEA:50125"/>
    </physiologicalReaction>
</comment>
<evidence type="ECO:0000256" key="21">
    <source>
        <dbReference type="ARBA" id="ARBA00049188"/>
    </source>
</evidence>
<evidence type="ECO:0000256" key="12">
    <source>
        <dbReference type="ARBA" id="ARBA00048140"/>
    </source>
</evidence>
<evidence type="ECO:0000256" key="11">
    <source>
        <dbReference type="ARBA" id="ARBA00048008"/>
    </source>
</evidence>
<feature type="non-terminal residue" evidence="24">
    <location>
        <position position="306"/>
    </location>
</feature>
<organism evidence="24 25">
    <name type="scientific">Brenthis ino</name>
    <name type="common">lesser marbled fritillary</name>
    <dbReference type="NCBI Taxonomy" id="405034"/>
    <lineage>
        <taxon>Eukaryota</taxon>
        <taxon>Metazoa</taxon>
        <taxon>Ecdysozoa</taxon>
        <taxon>Arthropoda</taxon>
        <taxon>Hexapoda</taxon>
        <taxon>Insecta</taxon>
        <taxon>Pterygota</taxon>
        <taxon>Neoptera</taxon>
        <taxon>Endopterygota</taxon>
        <taxon>Lepidoptera</taxon>
        <taxon>Glossata</taxon>
        <taxon>Ditrysia</taxon>
        <taxon>Papilionoidea</taxon>
        <taxon>Nymphalidae</taxon>
        <taxon>Heliconiinae</taxon>
        <taxon>Argynnini</taxon>
        <taxon>Brenthis</taxon>
    </lineage>
</organism>
<comment type="catalytic activity">
    <reaction evidence="17">
        <text>prostaglandin A1 + NAD(+) = 15-oxo-prostaglandin A1 + NADH + H(+)</text>
        <dbReference type="Rhea" id="RHEA:41263"/>
        <dbReference type="ChEBI" id="CHEBI:15378"/>
        <dbReference type="ChEBI" id="CHEBI:57398"/>
        <dbReference type="ChEBI" id="CHEBI:57540"/>
        <dbReference type="ChEBI" id="CHEBI:57945"/>
        <dbReference type="ChEBI" id="CHEBI:85072"/>
    </reaction>
    <physiologicalReaction direction="left-to-right" evidence="17">
        <dbReference type="Rhea" id="RHEA:41264"/>
    </physiologicalReaction>
</comment>
<comment type="catalytic activity">
    <reaction evidence="21">
        <text>resolvin E1 + NAD(+) = 18-oxo-resolvin E1 + NADH + H(+)</text>
        <dbReference type="Rhea" id="RHEA:49244"/>
        <dbReference type="ChEBI" id="CHEBI:15378"/>
        <dbReference type="ChEBI" id="CHEBI:57540"/>
        <dbReference type="ChEBI" id="CHEBI:57945"/>
        <dbReference type="ChEBI" id="CHEBI:91000"/>
        <dbReference type="ChEBI" id="CHEBI:91001"/>
    </reaction>
    <physiologicalReaction direction="left-to-right" evidence="21">
        <dbReference type="Rhea" id="RHEA:49245"/>
    </physiologicalReaction>
</comment>
<evidence type="ECO:0000256" key="1">
    <source>
        <dbReference type="ARBA" id="ARBA00006484"/>
    </source>
</evidence>
<comment type="function">
    <text evidence="8">Catalyzes the NAD-dependent dehydrogenation (oxidation) of a broad array of hydroxylated polyunsaturated fatty acids (mainly eicosanoids and docosanoids, including prostaglandins, lipoxins and resolvins), yielding their corresponding keto (oxo) metabolites. Decreases the levels of the pro-proliferative prostaglandins such as prostaglandin E2 (whose activity is increased in cancer because of an increase in the expression of cyclooxygenase 2) and generates oxo-fatty acid products that can profoundly influence cell function by abrogating pro-inflammatory cytokine expression. Converts resolvins E1, D1 and D2 to their oxo products, which represents a mode of resolvin inactivation. Resolvin E1 plays important roles during the resolution phase of acute inflammation, while resolvins D1 and D2 have a unique role in obesity-induced adipose inflammation.</text>
</comment>
<comment type="catalytic activity">
    <reaction evidence="18">
        <text>prostaglandin E2 + NAD(+) = 15-oxoprostaglandin E2 + NADH + H(+)</text>
        <dbReference type="Rhea" id="RHEA:11876"/>
        <dbReference type="ChEBI" id="CHEBI:15378"/>
        <dbReference type="ChEBI" id="CHEBI:57400"/>
        <dbReference type="ChEBI" id="CHEBI:57540"/>
        <dbReference type="ChEBI" id="CHEBI:57945"/>
        <dbReference type="ChEBI" id="CHEBI:606564"/>
        <dbReference type="EC" id="1.1.1.141"/>
    </reaction>
    <physiologicalReaction direction="left-to-right" evidence="18">
        <dbReference type="Rhea" id="RHEA:11877"/>
    </physiologicalReaction>
</comment>
<dbReference type="InterPro" id="IPR036291">
    <property type="entry name" value="NAD(P)-bd_dom_sf"/>
</dbReference>
<evidence type="ECO:0000256" key="18">
    <source>
        <dbReference type="ARBA" id="ARBA00048739"/>
    </source>
</evidence>
<evidence type="ECO:0000256" key="14">
    <source>
        <dbReference type="ARBA" id="ARBA00048170"/>
    </source>
</evidence>
<proteinExistence type="inferred from homology"/>
<evidence type="ECO:0000256" key="17">
    <source>
        <dbReference type="ARBA" id="ARBA00048611"/>
    </source>
</evidence>
<evidence type="ECO:0000256" key="16">
    <source>
        <dbReference type="ARBA" id="ARBA00048535"/>
    </source>
</evidence>
<reference evidence="24" key="1">
    <citation type="submission" date="2021-12" db="EMBL/GenBank/DDBJ databases">
        <authorList>
            <person name="Martin H S."/>
        </authorList>
    </citation>
    <scope>NUCLEOTIDE SEQUENCE</scope>
</reference>
<sequence length="306" mass="32947">MITKTINNTCSYILIAGPVCEAIACILTVVFDSDRERTDMDVQNKVCLITGAATGIGSGVARALLDKGAKHVAVLDVNVEQGKALEKELNAKHGNNKMTFFKCDVTTNELHTAFDETVKTFGYIDIVVNNAGIMNDHPTAIEKEIAINVSALITGSLKAYNLMRKDQGGKGGTIINISSIVGLMQSYLLPVYSATKSAVLQFSNCLGKSENFTRSDVRVIAICFGITDTNLIKGRIGCIDDRLEDELLVALKKFPFQSIDSAVQGLITALESGSSGSSWLVASNKPAEDITNNVRKAYEILFQGVL</sequence>
<evidence type="ECO:0000256" key="19">
    <source>
        <dbReference type="ARBA" id="ARBA00048921"/>
    </source>
</evidence>
<dbReference type="EMBL" id="OV170222">
    <property type="protein sequence ID" value="CAH0720615.1"/>
    <property type="molecule type" value="Genomic_DNA"/>
</dbReference>
<evidence type="ECO:0000256" key="7">
    <source>
        <dbReference type="ARBA" id="ARBA00042026"/>
    </source>
</evidence>
<feature type="transmembrane region" description="Helical" evidence="23">
    <location>
        <begin position="12"/>
        <end position="31"/>
    </location>
</feature>
<evidence type="ECO:0000256" key="13">
    <source>
        <dbReference type="ARBA" id="ARBA00048144"/>
    </source>
</evidence>
<dbReference type="PROSITE" id="PS00061">
    <property type="entry name" value="ADH_SHORT"/>
    <property type="match status" value="1"/>
</dbReference>
<comment type="catalytic activity">
    <reaction evidence="14">
        <text>resolvin D1 + NAD(+) = 17-oxoresolvin D1 + NADH + H(+)</text>
        <dbReference type="Rhea" id="RHEA:50128"/>
        <dbReference type="ChEBI" id="CHEBI:15378"/>
        <dbReference type="ChEBI" id="CHEBI:57540"/>
        <dbReference type="ChEBI" id="CHEBI:57945"/>
        <dbReference type="ChEBI" id="CHEBI:132079"/>
        <dbReference type="ChEBI" id="CHEBI:132081"/>
    </reaction>
    <physiologicalReaction direction="left-to-right" evidence="14">
        <dbReference type="Rhea" id="RHEA:50129"/>
    </physiologicalReaction>
</comment>
<comment type="catalytic activity">
    <reaction evidence="12">
        <text>15-oxo-(5S,6R)-dihydroxy-(7E,9E,11Z)-eicosatrienoate + NADH + H(+) = (5S,6R,15S)-trihydroxy-(7E,9E,11Z)-eicosatrienoate + NAD(+)</text>
        <dbReference type="Rhea" id="RHEA:41596"/>
        <dbReference type="ChEBI" id="CHEBI:15378"/>
        <dbReference type="ChEBI" id="CHEBI:57540"/>
        <dbReference type="ChEBI" id="CHEBI:57945"/>
        <dbReference type="ChEBI" id="CHEBI:78325"/>
        <dbReference type="ChEBI" id="CHEBI:78329"/>
    </reaction>
    <physiologicalReaction direction="left-to-right" evidence="12">
        <dbReference type="Rhea" id="RHEA:41597"/>
    </physiologicalReaction>
</comment>
<dbReference type="PRINTS" id="PR00080">
    <property type="entry name" value="SDRFAMILY"/>
</dbReference>
<dbReference type="GO" id="GO:0005737">
    <property type="term" value="C:cytoplasm"/>
    <property type="evidence" value="ECO:0007669"/>
    <property type="project" value="TreeGrafter"/>
</dbReference>
<dbReference type="AlphaFoldDB" id="A0A8J9YBS3"/>
<evidence type="ECO:0000256" key="2">
    <source>
        <dbReference type="ARBA" id="ARBA00023002"/>
    </source>
</evidence>
<evidence type="ECO:0000256" key="3">
    <source>
        <dbReference type="ARBA" id="ARBA00038968"/>
    </source>
</evidence>
<keyword evidence="23" id="KW-1133">Transmembrane helix</keyword>
<dbReference type="EC" id="1.1.1.141" evidence="3"/>
<name>A0A8J9YBS3_9NEOP</name>
<dbReference type="InterPro" id="IPR020904">
    <property type="entry name" value="Sc_DH/Rdtase_CS"/>
</dbReference>
<comment type="similarity">
    <text evidence="1 22">Belongs to the short-chain dehydrogenases/reductases (SDR) family.</text>
</comment>
<dbReference type="Pfam" id="PF00106">
    <property type="entry name" value="adh_short"/>
    <property type="match status" value="1"/>
</dbReference>
<comment type="catalytic activity">
    <reaction evidence="15">
        <text>resolvin D2 + NAD(+) = 7-oxoresolvin D2 + NADH + H(+)</text>
        <dbReference type="Rhea" id="RHEA:53584"/>
        <dbReference type="ChEBI" id="CHEBI:15378"/>
        <dbReference type="ChEBI" id="CHEBI:57540"/>
        <dbReference type="ChEBI" id="CHEBI:57945"/>
        <dbReference type="ChEBI" id="CHEBI:133367"/>
        <dbReference type="ChEBI" id="CHEBI:137497"/>
    </reaction>
    <physiologicalReaction direction="left-to-right" evidence="15">
        <dbReference type="Rhea" id="RHEA:53585"/>
    </physiologicalReaction>
</comment>
<dbReference type="InterPro" id="IPR002347">
    <property type="entry name" value="SDR_fam"/>
</dbReference>
<evidence type="ECO:0000256" key="10">
    <source>
        <dbReference type="ARBA" id="ARBA00047672"/>
    </source>
</evidence>
<evidence type="ECO:0000313" key="24">
    <source>
        <dbReference type="EMBL" id="CAH0720615.1"/>
    </source>
</evidence>
<comment type="catalytic activity">
    <reaction evidence="20">
        <text>(15S)-hydroxy-(5Z,8Z,11Z,13E)-eicosatetraenoate + NAD(+) = 15-oxo-(5Z,8Z,11Z,13E)-eicosatetraenoate + NADH + H(+)</text>
        <dbReference type="Rhea" id="RHEA:23260"/>
        <dbReference type="ChEBI" id="CHEBI:15378"/>
        <dbReference type="ChEBI" id="CHEBI:57409"/>
        <dbReference type="ChEBI" id="CHEBI:57410"/>
        <dbReference type="ChEBI" id="CHEBI:57540"/>
        <dbReference type="ChEBI" id="CHEBI:57945"/>
        <dbReference type="EC" id="1.1.1.232"/>
    </reaction>
    <physiologicalReaction direction="left-to-right" evidence="20">
        <dbReference type="Rhea" id="RHEA:23261"/>
    </physiologicalReaction>
</comment>
<gene>
    <name evidence="24" type="ORF">BINO364_LOCUS6826</name>
</gene>
<dbReference type="PANTHER" id="PTHR44229">
    <property type="entry name" value="15-HYDROXYPROSTAGLANDIN DEHYDROGENASE [NAD(+)]"/>
    <property type="match status" value="1"/>
</dbReference>
<evidence type="ECO:0000256" key="15">
    <source>
        <dbReference type="ARBA" id="ARBA00048393"/>
    </source>
</evidence>
<keyword evidence="2" id="KW-0560">Oxidoreductase</keyword>